<organism evidence="16 17">
    <name type="scientific">Lasius niger</name>
    <name type="common">Black garden ant</name>
    <dbReference type="NCBI Taxonomy" id="67767"/>
    <lineage>
        <taxon>Eukaryota</taxon>
        <taxon>Metazoa</taxon>
        <taxon>Ecdysozoa</taxon>
        <taxon>Arthropoda</taxon>
        <taxon>Hexapoda</taxon>
        <taxon>Insecta</taxon>
        <taxon>Pterygota</taxon>
        <taxon>Neoptera</taxon>
        <taxon>Endopterygota</taxon>
        <taxon>Hymenoptera</taxon>
        <taxon>Apocrita</taxon>
        <taxon>Aculeata</taxon>
        <taxon>Formicoidea</taxon>
        <taxon>Formicidae</taxon>
        <taxon>Formicinae</taxon>
        <taxon>Lasius</taxon>
        <taxon>Lasius</taxon>
    </lineage>
</organism>
<dbReference type="PANTHER" id="PTHR22600:SF26">
    <property type="entry name" value="BETA-N-ACETYLHEXOSAMINIDASE"/>
    <property type="match status" value="1"/>
</dbReference>
<dbReference type="GO" id="GO:0005975">
    <property type="term" value="P:carbohydrate metabolic process"/>
    <property type="evidence" value="ECO:0007669"/>
    <property type="project" value="InterPro"/>
</dbReference>
<name>A0A0J7L2V7_LASNI</name>
<comment type="catalytic activity">
    <reaction evidence="1">
        <text>Hydrolysis of terminal non-reducing N-acetyl-D-hexosamine residues in N-acetyl-beta-D-hexosaminides.</text>
        <dbReference type="EC" id="3.2.1.52"/>
    </reaction>
</comment>
<evidence type="ECO:0000256" key="4">
    <source>
        <dbReference type="ARBA" id="ARBA00006285"/>
    </source>
</evidence>
<feature type="domain" description="Beta-hexosaminidase eukaryotic type N-terminal" evidence="15">
    <location>
        <begin position="234"/>
        <end position="282"/>
    </location>
</feature>
<dbReference type="GO" id="GO:0006357">
    <property type="term" value="P:regulation of transcription by RNA polymerase II"/>
    <property type="evidence" value="ECO:0007669"/>
    <property type="project" value="InterPro"/>
</dbReference>
<dbReference type="OrthoDB" id="428480at2759"/>
<keyword evidence="9" id="KW-0804">Transcription</keyword>
<dbReference type="STRING" id="67767.A0A0J7L2V7"/>
<dbReference type="InterPro" id="IPR025705">
    <property type="entry name" value="Beta_hexosaminidase_sua/sub"/>
</dbReference>
<evidence type="ECO:0000259" key="14">
    <source>
        <dbReference type="Pfam" id="PF00728"/>
    </source>
</evidence>
<evidence type="ECO:0000313" key="17">
    <source>
        <dbReference type="Proteomes" id="UP000036403"/>
    </source>
</evidence>
<gene>
    <name evidence="16" type="ORF">RF55_2569</name>
</gene>
<dbReference type="PRINTS" id="PR00738">
    <property type="entry name" value="GLHYDRLASE20"/>
</dbReference>
<dbReference type="GO" id="GO:0003712">
    <property type="term" value="F:transcription coregulator activity"/>
    <property type="evidence" value="ECO:0007669"/>
    <property type="project" value="InterPro"/>
</dbReference>
<reference evidence="16 17" key="1">
    <citation type="submission" date="2015-04" db="EMBL/GenBank/DDBJ databases">
        <title>Lasius niger genome sequencing.</title>
        <authorList>
            <person name="Konorov E.A."/>
            <person name="Nikitin M.A."/>
            <person name="Kirill M.V."/>
            <person name="Chang P."/>
        </authorList>
    </citation>
    <scope>NUCLEOTIDE SEQUENCE [LARGE SCALE GENOMIC DNA]</scope>
    <source>
        <tissue evidence="16">Whole</tissue>
    </source>
</reference>
<dbReference type="SUPFAM" id="SSF51445">
    <property type="entry name" value="(Trans)glycosidases"/>
    <property type="match status" value="1"/>
</dbReference>
<dbReference type="InterPro" id="IPR029019">
    <property type="entry name" value="HEX_eukaryotic_N"/>
</dbReference>
<dbReference type="GO" id="GO:0016592">
    <property type="term" value="C:mediator complex"/>
    <property type="evidence" value="ECO:0007669"/>
    <property type="project" value="InterPro"/>
</dbReference>
<keyword evidence="10" id="KW-0325">Glycoprotein</keyword>
<evidence type="ECO:0000259" key="15">
    <source>
        <dbReference type="Pfam" id="PF14845"/>
    </source>
</evidence>
<dbReference type="Proteomes" id="UP000036403">
    <property type="component" value="Unassembled WGS sequence"/>
</dbReference>
<dbReference type="EMBL" id="LBMM01000981">
    <property type="protein sequence ID" value="KMQ97117.1"/>
    <property type="molecule type" value="Genomic_DNA"/>
</dbReference>
<feature type="active site" description="Proton donor" evidence="13">
    <location>
        <position position="467"/>
    </location>
</feature>
<evidence type="ECO:0000256" key="9">
    <source>
        <dbReference type="ARBA" id="ARBA00023163"/>
    </source>
</evidence>
<dbReference type="SUPFAM" id="SSF55545">
    <property type="entry name" value="beta-N-acetylhexosaminidase-like domain"/>
    <property type="match status" value="1"/>
</dbReference>
<evidence type="ECO:0000313" key="16">
    <source>
        <dbReference type="EMBL" id="KMQ97117.1"/>
    </source>
</evidence>
<accession>A0A0J7L2V7</accession>
<dbReference type="EC" id="3.2.1.52" evidence="5"/>
<keyword evidence="12" id="KW-0326">Glycosidase</keyword>
<evidence type="ECO:0000256" key="8">
    <source>
        <dbReference type="ARBA" id="ARBA00023015"/>
    </source>
</evidence>
<keyword evidence="11" id="KW-0539">Nucleus</keyword>
<dbReference type="PANTHER" id="PTHR22600">
    <property type="entry name" value="BETA-HEXOSAMINIDASE"/>
    <property type="match status" value="1"/>
</dbReference>
<evidence type="ECO:0000256" key="6">
    <source>
        <dbReference type="ARBA" id="ARBA00022729"/>
    </source>
</evidence>
<proteinExistence type="inferred from homology"/>
<dbReference type="InterPro" id="IPR029018">
    <property type="entry name" value="Hex-like_dom2"/>
</dbReference>
<feature type="domain" description="Glycoside hydrolase family 20 catalytic" evidence="14">
    <location>
        <begin position="306"/>
        <end position="655"/>
    </location>
</feature>
<dbReference type="CDD" id="cd06562">
    <property type="entry name" value="GH20_HexA_HexB-like"/>
    <property type="match status" value="1"/>
</dbReference>
<comment type="subcellular location">
    <subcellularLocation>
        <location evidence="2">Nucleus</location>
    </subcellularLocation>
</comment>
<evidence type="ECO:0000256" key="2">
    <source>
        <dbReference type="ARBA" id="ARBA00004123"/>
    </source>
</evidence>
<evidence type="ECO:0000256" key="5">
    <source>
        <dbReference type="ARBA" id="ARBA00012663"/>
    </source>
</evidence>
<dbReference type="Pfam" id="PF00728">
    <property type="entry name" value="Glyco_hydro_20"/>
    <property type="match status" value="1"/>
</dbReference>
<comment type="similarity">
    <text evidence="3">Belongs to the Mediator complex subunit 10 family.</text>
</comment>
<dbReference type="PaxDb" id="67767-A0A0J7L2V7"/>
<evidence type="ECO:0000256" key="13">
    <source>
        <dbReference type="PIRSR" id="PIRSR625705-1"/>
    </source>
</evidence>
<dbReference type="GO" id="GO:0016231">
    <property type="term" value="F:beta-N-acetylglucosaminidase activity"/>
    <property type="evidence" value="ECO:0007669"/>
    <property type="project" value="TreeGrafter"/>
</dbReference>
<dbReference type="GO" id="GO:0030203">
    <property type="term" value="P:glycosaminoglycan metabolic process"/>
    <property type="evidence" value="ECO:0007669"/>
    <property type="project" value="TreeGrafter"/>
</dbReference>
<evidence type="ECO:0000256" key="11">
    <source>
        <dbReference type="ARBA" id="ARBA00023242"/>
    </source>
</evidence>
<dbReference type="Pfam" id="PF09748">
    <property type="entry name" value="Med10"/>
    <property type="match status" value="1"/>
</dbReference>
<evidence type="ECO:0000256" key="12">
    <source>
        <dbReference type="ARBA" id="ARBA00023295"/>
    </source>
</evidence>
<evidence type="ECO:0000256" key="10">
    <source>
        <dbReference type="ARBA" id="ARBA00023180"/>
    </source>
</evidence>
<keyword evidence="8" id="KW-0805">Transcription regulation</keyword>
<dbReference type="AlphaFoldDB" id="A0A0J7L2V7"/>
<comment type="caution">
    <text evidence="16">The sequence shown here is derived from an EMBL/GenBank/DDBJ whole genome shotgun (WGS) entry which is preliminary data.</text>
</comment>
<keyword evidence="17" id="KW-1185">Reference proteome</keyword>
<evidence type="ECO:0000256" key="3">
    <source>
        <dbReference type="ARBA" id="ARBA00005389"/>
    </source>
</evidence>
<keyword evidence="7" id="KW-0378">Hydrolase</keyword>
<dbReference type="GO" id="GO:0005886">
    <property type="term" value="C:plasma membrane"/>
    <property type="evidence" value="ECO:0007669"/>
    <property type="project" value="TreeGrafter"/>
</dbReference>
<dbReference type="InterPro" id="IPR017853">
    <property type="entry name" value="GH"/>
</dbReference>
<evidence type="ECO:0000256" key="1">
    <source>
        <dbReference type="ARBA" id="ARBA00001231"/>
    </source>
</evidence>
<sequence length="698" mass="79446">MASALENLEAQLELFIENVRQIRIIVSDFQPQGQNVLNQKIQGLVNGLQEIDKLKSQVQDVHVPLEVFDYIDQGRNPQLYTKDCIEKALTKNEQVKGKIDAYRKFKANMLVELNRVFPNELANSPWQYKCDGGLCKKVLITEQDTNPVALSVCQLSCGQAGTLWPKPTGHLSIGKTVAPLNLENIVLTGISTQTVVGNLLQRNVDRLKEGAKRLGGSVTPNTGTKLVIRFNEGLNLTDAKLTLDTDESYTLRVAAVNGQVEADITANTYFGARHAIETLSQLIVFDDLRNQIQVANEVYIVDGPRYPYRGILLDTSRNYIDKETILRTIDGMAMSKLNTFHWHITDSHSFPYVSRTWPEFVKYGSYKPTKIYTPEMIREIVDYALVRGVRVLPEFDAPAHVGEGWQWVGDNATVCFKAEPWQSYCVEPPCGQLNPTSERMYEVLEGIYKDMVEDFQQPDIFHMGGDEVNINCWRSTNIITNWMLKKGWDLSESSFYLLWEYFQEKALEKLKIANGGKDIPAILWTSGLTSEKNLQHIDPKKYIIQIWTTGDDATIGRLLRNDFKIIFSNYDALYLDCGFAAWVGDGVNWCAPYKGWQKIYDNSPLQMIKKQGYENKKHLILGGEAALWTEQADSTATDSRLWPRSAAMAERLWSEPDSSWHHAEQRMLRQRERLVERGIDADSLQPEWCLQNQGSCYA</sequence>
<comment type="similarity">
    <text evidence="4">Belongs to the glycosyl hydrolase 20 family.</text>
</comment>
<dbReference type="Gene3D" id="3.20.20.80">
    <property type="entry name" value="Glycosidases"/>
    <property type="match status" value="1"/>
</dbReference>
<dbReference type="Gene3D" id="3.30.379.10">
    <property type="entry name" value="Chitobiase/beta-hexosaminidase domain 2-like"/>
    <property type="match status" value="1"/>
</dbReference>
<dbReference type="InterPro" id="IPR019145">
    <property type="entry name" value="Mediator_Med10"/>
</dbReference>
<protein>
    <recommendedName>
        <fullName evidence="5">beta-N-acetylhexosaminidase</fullName>
        <ecNumber evidence="5">3.2.1.52</ecNumber>
    </recommendedName>
</protein>
<dbReference type="InterPro" id="IPR015883">
    <property type="entry name" value="Glyco_hydro_20_cat"/>
</dbReference>
<dbReference type="Pfam" id="PF14845">
    <property type="entry name" value="Glycohydro_20b2"/>
    <property type="match status" value="1"/>
</dbReference>
<dbReference type="FunFam" id="3.20.20.80:FF:000063">
    <property type="entry name" value="Beta-hexosaminidase"/>
    <property type="match status" value="1"/>
</dbReference>
<keyword evidence="6" id="KW-0732">Signal</keyword>
<evidence type="ECO:0000256" key="7">
    <source>
        <dbReference type="ARBA" id="ARBA00022801"/>
    </source>
</evidence>